<feature type="chain" id="PRO_5005793005" evidence="2">
    <location>
        <begin position="21"/>
        <end position="304"/>
    </location>
</feature>
<keyword evidence="2" id="KW-0732">Signal</keyword>
<dbReference type="Proteomes" id="UP000494163">
    <property type="component" value="Chromosome 2L"/>
</dbReference>
<dbReference type="PANTHER" id="PTHR19991:SF2">
    <property type="entry name" value="GH08893P"/>
    <property type="match status" value="1"/>
</dbReference>
<evidence type="ECO:0000313" key="4">
    <source>
        <dbReference type="Proteomes" id="UP000494163"/>
    </source>
</evidence>
<organism evidence="3 4">
    <name type="scientific">Drosophila busckii</name>
    <name type="common">Fruit fly</name>
    <dbReference type="NCBI Taxonomy" id="30019"/>
    <lineage>
        <taxon>Eukaryota</taxon>
        <taxon>Metazoa</taxon>
        <taxon>Ecdysozoa</taxon>
        <taxon>Arthropoda</taxon>
        <taxon>Hexapoda</taxon>
        <taxon>Insecta</taxon>
        <taxon>Pterygota</taxon>
        <taxon>Neoptera</taxon>
        <taxon>Endopterygota</taxon>
        <taxon>Diptera</taxon>
        <taxon>Brachycera</taxon>
        <taxon>Muscomorpha</taxon>
        <taxon>Ephydroidea</taxon>
        <taxon>Drosophilidae</taxon>
        <taxon>Drosophila</taxon>
    </lineage>
</organism>
<feature type="transmembrane region" description="Helical" evidence="1">
    <location>
        <begin position="269"/>
        <end position="287"/>
    </location>
</feature>
<dbReference type="STRING" id="30019.A0A0M4EA28"/>
<feature type="signal peptide" evidence="2">
    <location>
        <begin position="1"/>
        <end position="20"/>
    </location>
</feature>
<dbReference type="SMR" id="A0A0M4EA28"/>
<dbReference type="Pfam" id="PF13848">
    <property type="entry name" value="Thioredoxin_6"/>
    <property type="match status" value="1"/>
</dbReference>
<keyword evidence="4" id="KW-1185">Reference proteome</keyword>
<keyword evidence="1" id="KW-0472">Membrane</keyword>
<evidence type="ECO:0000256" key="1">
    <source>
        <dbReference type="SAM" id="Phobius"/>
    </source>
</evidence>
<evidence type="ECO:0000256" key="2">
    <source>
        <dbReference type="SAM" id="SignalP"/>
    </source>
</evidence>
<reference evidence="3 4" key="1">
    <citation type="submission" date="2015-08" db="EMBL/GenBank/DDBJ databases">
        <title>Ancestral chromatin configuration constrains chromatin evolution on differentiating sex chromosomes in Drosophila.</title>
        <authorList>
            <person name="Zhou Q."/>
            <person name="Bachtrog D."/>
        </authorList>
    </citation>
    <scope>NUCLEOTIDE SEQUENCE [LARGE SCALE GENOMIC DNA]</scope>
    <source>
        <tissue evidence="3">Whole larvae</tissue>
    </source>
</reference>
<accession>A0A0M4EA28</accession>
<name>A0A0M4EA28_DROBS</name>
<sequence length="304" mass="34212">MWTYQLIGAVCLGLLAICSAQIDRVDDSDLIHLLTGQGDVVTLFTKNRCVECEKYEEAVAKAQHELKETLGATVVKAENSNLIHIYDPSLEPALLYFRRGIPILYYGDVNEEEIVHFFNDNREPSVKELSDETFEHLTQASTGATTGDWFVFFYTAECVLCQRLYAVWEAVGGRLKRQMNVARINAQGAGVTTAKRFKIMESQEPALIFLRQGKLYRYQSKDYTPKAFIEFAESGYAKQTHPEAVPPLAGMMDDISLARISEYLRGLDTIPLALMGSLTLVLLLLIVKKCCKAPEKQPKTKKNK</sequence>
<evidence type="ECO:0000313" key="3">
    <source>
        <dbReference type="EMBL" id="ALC38010.1"/>
    </source>
</evidence>
<keyword evidence="1" id="KW-1133">Transmembrane helix</keyword>
<dbReference type="SUPFAM" id="SSF52833">
    <property type="entry name" value="Thioredoxin-like"/>
    <property type="match status" value="2"/>
</dbReference>
<dbReference type="PANTHER" id="PTHR19991">
    <property type="entry name" value="L 2 01289"/>
    <property type="match status" value="1"/>
</dbReference>
<keyword evidence="1" id="KW-0812">Transmembrane</keyword>
<proteinExistence type="predicted"/>
<dbReference type="Gene3D" id="3.40.30.10">
    <property type="entry name" value="Glutaredoxin"/>
    <property type="match status" value="2"/>
</dbReference>
<gene>
    <name evidence="3" type="ORF">Dbus_chr2Lg95</name>
</gene>
<dbReference type="EMBL" id="CP012523">
    <property type="protein sequence ID" value="ALC38010.1"/>
    <property type="molecule type" value="Genomic_DNA"/>
</dbReference>
<dbReference type="AlphaFoldDB" id="A0A0M4EA28"/>
<dbReference type="OMA" id="HGKMYRY"/>
<dbReference type="InterPro" id="IPR036249">
    <property type="entry name" value="Thioredoxin-like_sf"/>
</dbReference>
<protein>
    <submittedName>
        <fullName evidence="3">CG11790</fullName>
    </submittedName>
</protein>
<dbReference type="OrthoDB" id="72053at2759"/>
<dbReference type="CDD" id="cd02961">
    <property type="entry name" value="PDI_a_family"/>
    <property type="match status" value="1"/>
</dbReference>